<feature type="region of interest" description="Disordered" evidence="2">
    <location>
        <begin position="724"/>
        <end position="744"/>
    </location>
</feature>
<feature type="compositionally biased region" description="Low complexity" evidence="2">
    <location>
        <begin position="37"/>
        <end position="48"/>
    </location>
</feature>
<keyword evidence="4" id="KW-1185">Reference proteome</keyword>
<accession>Q245H2</accession>
<feature type="coiled-coil region" evidence="1">
    <location>
        <begin position="342"/>
        <end position="393"/>
    </location>
</feature>
<evidence type="ECO:0000313" key="4">
    <source>
        <dbReference type="Proteomes" id="UP000009168"/>
    </source>
</evidence>
<dbReference type="EMBL" id="GG662485">
    <property type="protein sequence ID" value="EAS03392.3"/>
    <property type="molecule type" value="Genomic_DNA"/>
</dbReference>
<dbReference type="RefSeq" id="XP_001023637.3">
    <property type="nucleotide sequence ID" value="XM_001023637.3"/>
</dbReference>
<evidence type="ECO:0000256" key="2">
    <source>
        <dbReference type="SAM" id="MobiDB-lite"/>
    </source>
</evidence>
<evidence type="ECO:0000313" key="3">
    <source>
        <dbReference type="EMBL" id="EAS03392.3"/>
    </source>
</evidence>
<feature type="coiled-coil region" evidence="1">
    <location>
        <begin position="475"/>
        <end position="502"/>
    </location>
</feature>
<dbReference type="KEGG" id="tet:TTHERM_00731400"/>
<gene>
    <name evidence="3" type="ORF">TTHERM_00731400</name>
</gene>
<sequence>MSFGGNNLTGQQNQFEYSGQQSFRQYNPQADMNSFGQYNNSQQYQSSRSQDDIDVYLKEALKKEISLRFMLGIYKLHAIQIKQDTHSNEKNYAFERIKNIQLRQQITDLESQNKQQADNSKQKMLLLINSQQTSNYKPENNQDRERQLDQREAYLVEKMKSLKFEEKKVRDNQTQSLLKGEEIKRAFDQINQSKGQQTDQYDERFEDLIRRENNLKFLEEQLNNKINQYEEMIQDIKNQEQELDFRIKELKFEPLNLLGSKEQLRQRLANMKKEIYENFIHYAENLPNQESQFKNDNNQFYVLFQNWEENPQFLKRKSEILKNLEVQLLEERFKMEIVENYLKKEYEIMKKQKEDYVQLQQKQLMIQQYEQNLKQEGELLEQKQKNLEKKQIKFEKEVSIHQQYSNLTQNNEPATSISQISQHVQFLQQNDPNKSNKYNQLLKDIAEYNRIADNKQEITFRNRNSYNNNDDHGTVKSLEEENNFLRDELSDLKRRIVDYEQNENNQNYANNGYEDYNDQSNIDIQQLIKESKEKKSIIKFLELWLKMSSKKSKGQNQLLKTFFLYLWKLKCYNSAHFQKIDQIEYDPQAQSFLDYKWEQKASQLQRQNRFPIKKLSKKRKEYEMALMDYERKKFYQNRLSVLLNSILLRQRRAEKLQVVVAFHRFARNCFRLSANIPRQDIQGMVQQQQQQSRSQSQILDAGVNIENIGKGAFNDALKWEKPSIKRDKSPISSQSSKNKAASMKSLNPKQIEEKLVKEMQGMLQKKIRKQQAICLIYSLTMKKEIKQMHAVSRAFATWRHTNIEAEKQLITRELNYVNYQIQERVFQDNLFKTKVKLQKTELDSKLSLLNELLSSIHQSVNNNN</sequence>
<evidence type="ECO:0000256" key="1">
    <source>
        <dbReference type="SAM" id="Coils"/>
    </source>
</evidence>
<dbReference type="AlphaFoldDB" id="Q245H2"/>
<dbReference type="GeneID" id="7831765"/>
<dbReference type="InParanoid" id="Q245H2"/>
<organism evidence="3 4">
    <name type="scientific">Tetrahymena thermophila (strain SB210)</name>
    <dbReference type="NCBI Taxonomy" id="312017"/>
    <lineage>
        <taxon>Eukaryota</taxon>
        <taxon>Sar</taxon>
        <taxon>Alveolata</taxon>
        <taxon>Ciliophora</taxon>
        <taxon>Intramacronucleata</taxon>
        <taxon>Oligohymenophorea</taxon>
        <taxon>Hymenostomatida</taxon>
        <taxon>Tetrahymenina</taxon>
        <taxon>Tetrahymenidae</taxon>
        <taxon>Tetrahymena</taxon>
    </lineage>
</organism>
<dbReference type="Proteomes" id="UP000009168">
    <property type="component" value="Unassembled WGS sequence"/>
</dbReference>
<feature type="region of interest" description="Disordered" evidence="2">
    <location>
        <begin position="30"/>
        <end position="49"/>
    </location>
</feature>
<feature type="compositionally biased region" description="Polar residues" evidence="2">
    <location>
        <begin position="730"/>
        <end position="744"/>
    </location>
</feature>
<keyword evidence="1" id="KW-0175">Coiled coil</keyword>
<protein>
    <submittedName>
        <fullName evidence="3">Uncharacterized protein</fullName>
    </submittedName>
</protein>
<reference evidence="4" key="1">
    <citation type="journal article" date="2006" name="PLoS Biol.">
        <title>Macronuclear genome sequence of the ciliate Tetrahymena thermophila, a model eukaryote.</title>
        <authorList>
            <person name="Eisen J.A."/>
            <person name="Coyne R.S."/>
            <person name="Wu M."/>
            <person name="Wu D."/>
            <person name="Thiagarajan M."/>
            <person name="Wortman J.R."/>
            <person name="Badger J.H."/>
            <person name="Ren Q."/>
            <person name="Amedeo P."/>
            <person name="Jones K.M."/>
            <person name="Tallon L.J."/>
            <person name="Delcher A.L."/>
            <person name="Salzberg S.L."/>
            <person name="Silva J.C."/>
            <person name="Haas B.J."/>
            <person name="Majoros W.H."/>
            <person name="Farzad M."/>
            <person name="Carlton J.M."/>
            <person name="Smith R.K. Jr."/>
            <person name="Garg J."/>
            <person name="Pearlman R.E."/>
            <person name="Karrer K.M."/>
            <person name="Sun L."/>
            <person name="Manning G."/>
            <person name="Elde N.C."/>
            <person name="Turkewitz A.P."/>
            <person name="Asai D.J."/>
            <person name="Wilkes D.E."/>
            <person name="Wang Y."/>
            <person name="Cai H."/>
            <person name="Collins K."/>
            <person name="Stewart B.A."/>
            <person name="Lee S.R."/>
            <person name="Wilamowska K."/>
            <person name="Weinberg Z."/>
            <person name="Ruzzo W.L."/>
            <person name="Wloga D."/>
            <person name="Gaertig J."/>
            <person name="Frankel J."/>
            <person name="Tsao C.-C."/>
            <person name="Gorovsky M.A."/>
            <person name="Keeling P.J."/>
            <person name="Waller R.F."/>
            <person name="Patron N.J."/>
            <person name="Cherry J.M."/>
            <person name="Stover N.A."/>
            <person name="Krieger C.J."/>
            <person name="del Toro C."/>
            <person name="Ryder H.F."/>
            <person name="Williamson S.C."/>
            <person name="Barbeau R.A."/>
            <person name="Hamilton E.P."/>
            <person name="Orias E."/>
        </authorList>
    </citation>
    <scope>NUCLEOTIDE SEQUENCE [LARGE SCALE GENOMIC DNA]</scope>
    <source>
        <strain evidence="4">SB210</strain>
    </source>
</reference>
<name>Q245H2_TETTS</name>
<feature type="coiled-coil region" evidence="1">
    <location>
        <begin position="208"/>
        <end position="253"/>
    </location>
</feature>
<proteinExistence type="predicted"/>
<dbReference type="eggNOG" id="ENOG502T27Y">
    <property type="taxonomic scope" value="Eukaryota"/>
</dbReference>
<dbReference type="HOGENOM" id="CLU_324535_0_0_1"/>